<evidence type="ECO:0000256" key="5">
    <source>
        <dbReference type="ARBA" id="ARBA00025806"/>
    </source>
</evidence>
<dbReference type="SUPFAM" id="SSF55136">
    <property type="entry name" value="Probable bacterial effector-binding domain"/>
    <property type="match status" value="1"/>
</dbReference>
<keyword evidence="4" id="KW-0539">Nucleus</keyword>
<evidence type="ECO:0000313" key="7">
    <source>
        <dbReference type="EMBL" id="EFJ33167.1"/>
    </source>
</evidence>
<name>D8R2U7_SELML</name>
<dbReference type="GO" id="GO:0005634">
    <property type="term" value="C:nucleus"/>
    <property type="evidence" value="ECO:0000318"/>
    <property type="project" value="GO_Central"/>
</dbReference>
<dbReference type="Pfam" id="PF04832">
    <property type="entry name" value="SOUL"/>
    <property type="match status" value="1"/>
</dbReference>
<keyword evidence="8" id="KW-1185">Reference proteome</keyword>
<dbReference type="PRINTS" id="PR02064">
    <property type="entry name" value="DONSON"/>
</dbReference>
<dbReference type="InterPro" id="IPR006917">
    <property type="entry name" value="SOUL_heme-bd"/>
</dbReference>
<dbReference type="HOGENOM" id="CLU_378754_0_0_1"/>
<dbReference type="EMBL" id="GL377571">
    <property type="protein sequence ID" value="EFJ33167.1"/>
    <property type="molecule type" value="Genomic_DNA"/>
</dbReference>
<gene>
    <name evidence="7" type="ORF">SELMODRAFT_439222</name>
</gene>
<accession>D8R2U7</accession>
<comment type="subcellular location">
    <subcellularLocation>
        <location evidence="1">Nucleus</location>
    </subcellularLocation>
</comment>
<proteinExistence type="inferred from homology"/>
<dbReference type="AlphaFoldDB" id="D8R2U7"/>
<feature type="compositionally biased region" description="Basic and acidic residues" evidence="6">
    <location>
        <begin position="121"/>
        <end position="131"/>
    </location>
</feature>
<feature type="compositionally biased region" description="Polar residues" evidence="6">
    <location>
        <begin position="190"/>
        <end position="200"/>
    </location>
</feature>
<comment type="similarity">
    <text evidence="5">Belongs to the DONSON family.</text>
</comment>
<reference evidence="7 8" key="1">
    <citation type="journal article" date="2011" name="Science">
        <title>The Selaginella genome identifies genetic changes associated with the evolution of vascular plants.</title>
        <authorList>
            <person name="Banks J.A."/>
            <person name="Nishiyama T."/>
            <person name="Hasebe M."/>
            <person name="Bowman J.L."/>
            <person name="Gribskov M."/>
            <person name="dePamphilis C."/>
            <person name="Albert V.A."/>
            <person name="Aono N."/>
            <person name="Aoyama T."/>
            <person name="Ambrose B.A."/>
            <person name="Ashton N.W."/>
            <person name="Axtell M.J."/>
            <person name="Barker E."/>
            <person name="Barker M.S."/>
            <person name="Bennetzen J.L."/>
            <person name="Bonawitz N.D."/>
            <person name="Chapple C."/>
            <person name="Cheng C."/>
            <person name="Correa L.G."/>
            <person name="Dacre M."/>
            <person name="DeBarry J."/>
            <person name="Dreyer I."/>
            <person name="Elias M."/>
            <person name="Engstrom E.M."/>
            <person name="Estelle M."/>
            <person name="Feng L."/>
            <person name="Finet C."/>
            <person name="Floyd S.K."/>
            <person name="Frommer W.B."/>
            <person name="Fujita T."/>
            <person name="Gramzow L."/>
            <person name="Gutensohn M."/>
            <person name="Harholt J."/>
            <person name="Hattori M."/>
            <person name="Heyl A."/>
            <person name="Hirai T."/>
            <person name="Hiwatashi Y."/>
            <person name="Ishikawa M."/>
            <person name="Iwata M."/>
            <person name="Karol K.G."/>
            <person name="Koehler B."/>
            <person name="Kolukisaoglu U."/>
            <person name="Kubo M."/>
            <person name="Kurata T."/>
            <person name="Lalonde S."/>
            <person name="Li K."/>
            <person name="Li Y."/>
            <person name="Litt A."/>
            <person name="Lyons E."/>
            <person name="Manning G."/>
            <person name="Maruyama T."/>
            <person name="Michael T.P."/>
            <person name="Mikami K."/>
            <person name="Miyazaki S."/>
            <person name="Morinaga S."/>
            <person name="Murata T."/>
            <person name="Mueller-Roeber B."/>
            <person name="Nelson D.R."/>
            <person name="Obara M."/>
            <person name="Oguri Y."/>
            <person name="Olmstead R.G."/>
            <person name="Onodera N."/>
            <person name="Petersen B.L."/>
            <person name="Pils B."/>
            <person name="Prigge M."/>
            <person name="Rensing S.A."/>
            <person name="Riano-Pachon D.M."/>
            <person name="Roberts A.W."/>
            <person name="Sato Y."/>
            <person name="Scheller H.V."/>
            <person name="Schulz B."/>
            <person name="Schulz C."/>
            <person name="Shakirov E.V."/>
            <person name="Shibagaki N."/>
            <person name="Shinohara N."/>
            <person name="Shippen D.E."/>
            <person name="Soerensen I."/>
            <person name="Sotooka R."/>
            <person name="Sugimoto N."/>
            <person name="Sugita M."/>
            <person name="Sumikawa N."/>
            <person name="Tanurdzic M."/>
            <person name="Theissen G."/>
            <person name="Ulvskov P."/>
            <person name="Wakazuki S."/>
            <person name="Weng J.K."/>
            <person name="Willats W.W."/>
            <person name="Wipf D."/>
            <person name="Wolf P.G."/>
            <person name="Yang L."/>
            <person name="Zimmer A.D."/>
            <person name="Zhu Q."/>
            <person name="Mitros T."/>
            <person name="Hellsten U."/>
            <person name="Loque D."/>
            <person name="Otillar R."/>
            <person name="Salamov A."/>
            <person name="Schmutz J."/>
            <person name="Shapiro H."/>
            <person name="Lindquist E."/>
            <person name="Lucas S."/>
            <person name="Rokhsar D."/>
            <person name="Grigoriev I.V."/>
        </authorList>
    </citation>
    <scope>NUCLEOTIDE SEQUENCE [LARGE SCALE GENOMIC DNA]</scope>
</reference>
<feature type="region of interest" description="Disordered" evidence="6">
    <location>
        <begin position="103"/>
        <end position="200"/>
    </location>
</feature>
<evidence type="ECO:0000256" key="3">
    <source>
        <dbReference type="ARBA" id="ARBA00022473"/>
    </source>
</evidence>
<feature type="compositionally biased region" description="Basic and acidic residues" evidence="6">
    <location>
        <begin position="166"/>
        <end position="189"/>
    </location>
</feature>
<dbReference type="eggNOG" id="ENOG502QV9V">
    <property type="taxonomic scope" value="Eukaryota"/>
</dbReference>
<evidence type="ECO:0000313" key="8">
    <source>
        <dbReference type="Proteomes" id="UP000001514"/>
    </source>
</evidence>
<protein>
    <recommendedName>
        <fullName evidence="9">SOUL heme-binding protein</fullName>
    </recommendedName>
</protein>
<dbReference type="KEGG" id="smo:SELMODRAFT_439222"/>
<dbReference type="GO" id="GO:0033260">
    <property type="term" value="P:nuclear DNA replication"/>
    <property type="evidence" value="ECO:0000318"/>
    <property type="project" value="GO_Central"/>
</dbReference>
<sequence>MAYVLMVNIYTGAKCWTRVPRYKPGEEVVVLRQDVNSMFKSWACSSHSPGSALNGVFRDLIEKRSQLGFTPEPMTAVKPQIKQIGLRTPLGFLRMEWRGGADRAASGAESDASPSLGKRKTPSELRREQLKRANSQDAGSAQRPDAPKPPRFSETRASDVCAPTKSAEKPKFSLSKYKDEHSTKGKEIKQNQGEASTSNSKFKNVAELSCRIQQPQASPAVDMAEAIKALAVIKAPEKVPRPISRSSSAPAEFDNQRTKKLPVLPLDLTLKLTARFLSCTSFHWCHRFGVQNQFQGLKEFIESGLGVENPHGHKASEVESDFWKGLHSWVYPQLSFPPEVLSALMSPAARAGNSFLEQRQRDWEDSFHSLYYAFRNKLCNIFYFCGSQFVVAFLCGRSQEQICAYLSRSTRGLRALLQKQGVSFSMPLCKLDSKPASAEELQELSEFEKLNPGQTRLVDSMAAVDNSVQSLLAFNGSQSVHRLYDFLLNYRFFVGSMTRADVPVLYSPVPFHNASLKVPEAGVQLCVALRRLHKETFEVSFTTEPLSEGLNIAQLHEEAACNELGFGRASTFASGSIRQIKCIDGSYVATILRRSLWQDRMARLVVLFVALTIASTAVAAPSSGFEQVVELYSAEGSESCGPKLSIETPHCKIEARKNGYELRKYPKGQVWVETLVANSSYSAAVSVGFYRLFYYISGKNEKGEVIEMTAPVLVHPYEERGGYKISFYAPSRFKSHKDLPKPMDKNVKFLETREHTYAVSGPFGGFPTEPDYEKRLKALKEALDKDDVEYNGEKVYYAGYSSPFEFVNRKQEVHLLTK</sequence>
<keyword evidence="3" id="KW-0217">Developmental protein</keyword>
<dbReference type="STRING" id="88036.D8R2U7"/>
<organism evidence="8">
    <name type="scientific">Selaginella moellendorffii</name>
    <name type="common">Spikemoss</name>
    <dbReference type="NCBI Taxonomy" id="88036"/>
    <lineage>
        <taxon>Eukaryota</taxon>
        <taxon>Viridiplantae</taxon>
        <taxon>Streptophyta</taxon>
        <taxon>Embryophyta</taxon>
        <taxon>Tracheophyta</taxon>
        <taxon>Lycopodiopsida</taxon>
        <taxon>Selaginellales</taxon>
        <taxon>Selaginellaceae</taxon>
        <taxon>Selaginella</taxon>
    </lineage>
</organism>
<dbReference type="InParanoid" id="D8R2U7"/>
<comment type="similarity">
    <text evidence="2">Belongs to the HEBP family.</text>
</comment>
<evidence type="ECO:0008006" key="9">
    <source>
        <dbReference type="Google" id="ProtNLM"/>
    </source>
</evidence>
<dbReference type="PANTHER" id="PTHR12972:SF0">
    <property type="entry name" value="PROTEIN DOWNSTREAM NEIGHBOR OF SON"/>
    <property type="match status" value="1"/>
</dbReference>
<dbReference type="Gramene" id="EFJ33167">
    <property type="protein sequence ID" value="EFJ33167"/>
    <property type="gene ID" value="SELMODRAFT_439222"/>
</dbReference>
<dbReference type="InterPro" id="IPR024861">
    <property type="entry name" value="Donson"/>
</dbReference>
<evidence type="ECO:0000256" key="6">
    <source>
        <dbReference type="SAM" id="MobiDB-lite"/>
    </source>
</evidence>
<feature type="compositionally biased region" description="Basic and acidic residues" evidence="6">
    <location>
        <begin position="145"/>
        <end position="157"/>
    </location>
</feature>
<evidence type="ECO:0000256" key="4">
    <source>
        <dbReference type="ARBA" id="ARBA00023242"/>
    </source>
</evidence>
<evidence type="ECO:0000256" key="1">
    <source>
        <dbReference type="ARBA" id="ARBA00004123"/>
    </source>
</evidence>
<dbReference type="PANTHER" id="PTHR12972">
    <property type="entry name" value="DOWNSTREAM NEIGHBOR OF SON"/>
    <property type="match status" value="1"/>
</dbReference>
<evidence type="ECO:0000256" key="2">
    <source>
        <dbReference type="ARBA" id="ARBA00009817"/>
    </source>
</evidence>
<dbReference type="Proteomes" id="UP000001514">
    <property type="component" value="Unassembled WGS sequence"/>
</dbReference>
<dbReference type="Gene3D" id="3.20.80.10">
    <property type="entry name" value="Regulatory factor, effector binding domain"/>
    <property type="match status" value="1"/>
</dbReference>
<dbReference type="InterPro" id="IPR011256">
    <property type="entry name" value="Reg_factor_effector_dom_sf"/>
</dbReference>